<sequence>MTVTALPQADRGKELLGALGGARSAVTEALDVPLESLTDRQVEEAVTEAAALESQAQAVRLRLAAEAERRTVEATDASTGTDAWLSKLTGDRREQLKGGLLLARLLQERYGQTLTALNEGRIRLEQARIIVACLEVTADQVLEANPTLLTQAEELLIGKANGIGNKSGIPMPPVRLRREARRIYATLDTETHLAHLKASVRRAESRARTNTWLTMTDIDADTTAGRFQIPKRHGAWLRSVLEALSAPRRYGRDKAGNEVTDDSAENLGYYDILGLALCELIEHLPKDHLPRGGTTMLVHLQLADLTAALADAGCATTDGLVDISAAEARRMACEAGIVPVVLGSGSAPLDLGRTTRLHTDKQRQALSVVYDSCAIAGCERPFAWCEIHHLRPWARGGGTDLDNAIPVCWHHHRAAEDPDYELVRHSATEWMFKRLRARRLR</sequence>
<dbReference type="InterPro" id="IPR002711">
    <property type="entry name" value="HNH"/>
</dbReference>
<evidence type="ECO:0000259" key="3">
    <source>
        <dbReference type="SMART" id="SM00507"/>
    </source>
</evidence>
<reference evidence="4 5" key="1">
    <citation type="submission" date="2020-07" db="EMBL/GenBank/DDBJ databases">
        <title>Sequencing the genomes of 1000 actinobacteria strains.</title>
        <authorList>
            <person name="Klenk H.-P."/>
        </authorList>
    </citation>
    <scope>NUCLEOTIDE SEQUENCE [LARGE SCALE GENOMIC DNA]</scope>
    <source>
        <strain evidence="4 5">DSM 103833</strain>
    </source>
</reference>
<dbReference type="GO" id="GO:0004519">
    <property type="term" value="F:endonuclease activity"/>
    <property type="evidence" value="ECO:0007669"/>
    <property type="project" value="InterPro"/>
</dbReference>
<accession>A0A853BZN1</accession>
<dbReference type="Pfam" id="PF01844">
    <property type="entry name" value="HNH"/>
    <property type="match status" value="1"/>
</dbReference>
<dbReference type="InterPro" id="IPR003615">
    <property type="entry name" value="HNH_nuc"/>
</dbReference>
<dbReference type="Pfam" id="PF02720">
    <property type="entry name" value="DUF222"/>
    <property type="match status" value="1"/>
</dbReference>
<comment type="caution">
    <text evidence="4">The sequence shown here is derived from an EMBL/GenBank/DDBJ whole genome shotgun (WGS) entry which is preliminary data.</text>
</comment>
<dbReference type="Gene3D" id="1.10.30.50">
    <property type="match status" value="1"/>
</dbReference>
<dbReference type="InterPro" id="IPR003870">
    <property type="entry name" value="DUF222"/>
</dbReference>
<feature type="domain" description="HNH nuclease" evidence="3">
    <location>
        <begin position="362"/>
        <end position="413"/>
    </location>
</feature>
<name>A0A853BZN1_9ACTN</name>
<dbReference type="CDD" id="cd00085">
    <property type="entry name" value="HNHc"/>
    <property type="match status" value="1"/>
</dbReference>
<dbReference type="AlphaFoldDB" id="A0A853BZN1"/>
<dbReference type="GO" id="GO:0008270">
    <property type="term" value="F:zinc ion binding"/>
    <property type="evidence" value="ECO:0007669"/>
    <property type="project" value="InterPro"/>
</dbReference>
<dbReference type="RefSeq" id="WP_179667004.1">
    <property type="nucleotide sequence ID" value="NZ_JACCFP010000001.1"/>
</dbReference>
<evidence type="ECO:0000256" key="2">
    <source>
        <dbReference type="SAM" id="Coils"/>
    </source>
</evidence>
<protein>
    <recommendedName>
        <fullName evidence="3">HNH nuclease domain-containing protein</fullName>
    </recommendedName>
</protein>
<comment type="similarity">
    <text evidence="1">Belongs to the Rv1128c/1148c/1588c/1702c/1945/3466 family.</text>
</comment>
<dbReference type="EMBL" id="JACCFP010000001">
    <property type="protein sequence ID" value="NYJ00411.1"/>
    <property type="molecule type" value="Genomic_DNA"/>
</dbReference>
<evidence type="ECO:0000313" key="5">
    <source>
        <dbReference type="Proteomes" id="UP000530424"/>
    </source>
</evidence>
<gene>
    <name evidence="4" type="ORF">HNR19_001109</name>
</gene>
<keyword evidence="5" id="KW-1185">Reference proteome</keyword>
<keyword evidence="2" id="KW-0175">Coiled coil</keyword>
<proteinExistence type="inferred from homology"/>
<feature type="coiled-coil region" evidence="2">
    <location>
        <begin position="42"/>
        <end position="69"/>
    </location>
</feature>
<dbReference type="Proteomes" id="UP000530424">
    <property type="component" value="Unassembled WGS sequence"/>
</dbReference>
<dbReference type="GO" id="GO:0003676">
    <property type="term" value="F:nucleic acid binding"/>
    <property type="evidence" value="ECO:0007669"/>
    <property type="project" value="InterPro"/>
</dbReference>
<organism evidence="4 5">
    <name type="scientific">Nocardioides thalensis</name>
    <dbReference type="NCBI Taxonomy" id="1914755"/>
    <lineage>
        <taxon>Bacteria</taxon>
        <taxon>Bacillati</taxon>
        <taxon>Actinomycetota</taxon>
        <taxon>Actinomycetes</taxon>
        <taxon>Propionibacteriales</taxon>
        <taxon>Nocardioidaceae</taxon>
        <taxon>Nocardioides</taxon>
    </lineage>
</organism>
<dbReference type="SMART" id="SM00507">
    <property type="entry name" value="HNHc"/>
    <property type="match status" value="1"/>
</dbReference>
<evidence type="ECO:0000313" key="4">
    <source>
        <dbReference type="EMBL" id="NYJ00411.1"/>
    </source>
</evidence>
<evidence type="ECO:0000256" key="1">
    <source>
        <dbReference type="ARBA" id="ARBA00023450"/>
    </source>
</evidence>